<dbReference type="InterPro" id="IPR039947">
    <property type="entry name" value="NCoA-4"/>
</dbReference>
<dbReference type="InParanoid" id="A0A673YLG9"/>
<feature type="region of interest" description="Disordered" evidence="1">
    <location>
        <begin position="615"/>
        <end position="634"/>
    </location>
</feature>
<dbReference type="PANTHER" id="PTHR17085:SF3">
    <property type="entry name" value="NUCLEAR RECEPTOR COACTIVATOR 4"/>
    <property type="match status" value="1"/>
</dbReference>
<feature type="domain" description="Nuclear receptor coactivator 4 N-terminal" evidence="2">
    <location>
        <begin position="208"/>
        <end position="332"/>
    </location>
</feature>
<dbReference type="Proteomes" id="UP000472277">
    <property type="component" value="Chromosome 5"/>
</dbReference>
<dbReference type="Ensembl" id="ENSSTUT00000036866.1">
    <property type="protein sequence ID" value="ENSSTUP00000035274.1"/>
    <property type="gene ID" value="ENSSTUG00000015035.1"/>
</dbReference>
<dbReference type="GO" id="GO:0009725">
    <property type="term" value="P:response to hormone"/>
    <property type="evidence" value="ECO:0007669"/>
    <property type="project" value="TreeGrafter"/>
</dbReference>
<keyword evidence="4" id="KW-1185">Reference proteome</keyword>
<protein>
    <submittedName>
        <fullName evidence="3">Nuclear receptor coactivator 4</fullName>
    </submittedName>
</protein>
<sequence length="695" mass="78018">MYSKSRVQYKGKRMSLVEEREKATLRQCVQARSQLEEAIGGVTRAEAQLKDNSREVKSQLHTSISRHLEFMRSREVWLLEQIDLVEQLKGEALQAQLHQLHCLRGQFDILIHQLANSNSNNLANQLTSCMEKLSSLNLTPEETPEMSFQADTRSLRQAITSFGTIATQHMEVGPVLNIVPQKLNTSEQPWLQQSCPIAAKKQRVESAPLSDWLLVNRPVTTTPVGYQASKNPQDWLIPRRDIQSSSPKAPFDFHKSWGHLMDLELWLLKEETPIRERTNSICSTSSSSTFSIEKIDESELDMALEEEERAEMEKLSDWLITPATIAKETTSESCQASDVDRWKQVFKPFQEGFIASDWLIKSDCGSCCDKSVEIENLGKLLCLKTTPTSAATTPQTPNTPQVFKPFQEGFIASDWLIKSDCGSCCDKSVEIENLGKLLCLKTTPTSAATTPQTPNTPQTPSPVDNWLQQAIPGQQSCKANESCASFSQCVCDENCGKEALSTWLLKKEGRDKNGISVDKNNPSKQSTLYHQEQEQKVQGILEAWLYPSKPDKTIGPTSQALSLSACVSQPASQGEKASRVEHSSQIKGPKWENPFSIPLKPECWVLPEKTHSSTAVTLRQESTKEQPSTEPEDKWLLRKRANAQERLSPPTVCDLFSCMKIGGDQEKWLYRPPIQVRISIGIHIYLKTNLLIICS</sequence>
<name>A0A673YLG9_SALTR</name>
<feature type="domain" description="Nuclear receptor coactivator 4 N-terminal" evidence="2">
    <location>
        <begin position="25"/>
        <end position="154"/>
    </location>
</feature>
<evidence type="ECO:0000313" key="3">
    <source>
        <dbReference type="Ensembl" id="ENSSTUP00000035274.1"/>
    </source>
</evidence>
<dbReference type="Pfam" id="PF12489">
    <property type="entry name" value="ARA70"/>
    <property type="match status" value="2"/>
</dbReference>
<dbReference type="GO" id="GO:0003713">
    <property type="term" value="F:transcription coactivator activity"/>
    <property type="evidence" value="ECO:0007669"/>
    <property type="project" value="InterPro"/>
</dbReference>
<dbReference type="OMA" id="WVTSERC"/>
<evidence type="ECO:0000256" key="1">
    <source>
        <dbReference type="SAM" id="MobiDB-lite"/>
    </source>
</evidence>
<proteinExistence type="predicted"/>
<dbReference type="FunCoup" id="A0A673YLG9">
    <property type="interactions" value="1528"/>
</dbReference>
<evidence type="ECO:0000313" key="4">
    <source>
        <dbReference type="Proteomes" id="UP000472277"/>
    </source>
</evidence>
<dbReference type="InterPro" id="IPR022174">
    <property type="entry name" value="NCOA4_N"/>
</dbReference>
<accession>A0A673YLG9</accession>
<reference evidence="3" key="2">
    <citation type="submission" date="2025-09" db="UniProtKB">
        <authorList>
            <consortium name="Ensembl"/>
        </authorList>
    </citation>
    <scope>IDENTIFICATION</scope>
</reference>
<gene>
    <name evidence="3" type="primary">ncoa4</name>
</gene>
<reference evidence="3" key="1">
    <citation type="submission" date="2025-08" db="UniProtKB">
        <authorList>
            <consortium name="Ensembl"/>
        </authorList>
    </citation>
    <scope>IDENTIFICATION</scope>
</reference>
<dbReference type="AlphaFoldDB" id="A0A673YLG9"/>
<dbReference type="GO" id="GO:0006879">
    <property type="term" value="P:intracellular iron ion homeostasis"/>
    <property type="evidence" value="ECO:0007669"/>
    <property type="project" value="InterPro"/>
</dbReference>
<organism evidence="3 4">
    <name type="scientific">Salmo trutta</name>
    <name type="common">Brown trout</name>
    <dbReference type="NCBI Taxonomy" id="8032"/>
    <lineage>
        <taxon>Eukaryota</taxon>
        <taxon>Metazoa</taxon>
        <taxon>Chordata</taxon>
        <taxon>Craniata</taxon>
        <taxon>Vertebrata</taxon>
        <taxon>Euteleostomi</taxon>
        <taxon>Actinopterygii</taxon>
        <taxon>Neopterygii</taxon>
        <taxon>Teleostei</taxon>
        <taxon>Protacanthopterygii</taxon>
        <taxon>Salmoniformes</taxon>
        <taxon>Salmonidae</taxon>
        <taxon>Salmoninae</taxon>
        <taxon>Salmo</taxon>
    </lineage>
</organism>
<evidence type="ECO:0000259" key="2">
    <source>
        <dbReference type="Pfam" id="PF12489"/>
    </source>
</evidence>
<feature type="compositionally biased region" description="Polar residues" evidence="1">
    <location>
        <begin position="615"/>
        <end position="629"/>
    </location>
</feature>
<dbReference type="PANTHER" id="PTHR17085">
    <property type="entry name" value="NUCLEAR RECEPTOR COACTIVATOR 4"/>
    <property type="match status" value="1"/>
</dbReference>
<dbReference type="GeneTree" id="ENSGT00390000008403"/>